<keyword evidence="2" id="KW-1185">Reference proteome</keyword>
<dbReference type="InterPro" id="IPR041679">
    <property type="entry name" value="DNA2/NAM7-like_C"/>
</dbReference>
<accession>A0A915I4A3</accession>
<name>A0A915I4A3_ROMCU</name>
<proteinExistence type="predicted"/>
<sequence>MISGFPIVWVNVTSLESLEDAIGNLVASLIGMQKFKNEDIVIMTSYSAKVKLLRNTVLEACKAINVGTCLQNRYLPTNKLENQLKKVQIGTMDGFQGQESD</sequence>
<evidence type="ECO:0000313" key="3">
    <source>
        <dbReference type="WBParaSite" id="nRc.2.0.1.t08958-RA"/>
    </source>
</evidence>
<evidence type="ECO:0000313" key="2">
    <source>
        <dbReference type="Proteomes" id="UP000887565"/>
    </source>
</evidence>
<feature type="domain" description="DNA2/NAM7 helicase-like C-terminal" evidence="1">
    <location>
        <begin position="21"/>
        <end position="101"/>
    </location>
</feature>
<evidence type="ECO:0000259" key="1">
    <source>
        <dbReference type="Pfam" id="PF13087"/>
    </source>
</evidence>
<dbReference type="AlphaFoldDB" id="A0A915I4A3"/>
<protein>
    <submittedName>
        <fullName evidence="3">DNA2/NAM7 helicase-like C-terminal domain-containing protein</fullName>
    </submittedName>
</protein>
<dbReference type="WBParaSite" id="nRc.2.0.1.t08958-RA">
    <property type="protein sequence ID" value="nRc.2.0.1.t08958-RA"/>
    <property type="gene ID" value="nRc.2.0.1.g08958"/>
</dbReference>
<organism evidence="2 3">
    <name type="scientific">Romanomermis culicivorax</name>
    <name type="common">Nematode worm</name>
    <dbReference type="NCBI Taxonomy" id="13658"/>
    <lineage>
        <taxon>Eukaryota</taxon>
        <taxon>Metazoa</taxon>
        <taxon>Ecdysozoa</taxon>
        <taxon>Nematoda</taxon>
        <taxon>Enoplea</taxon>
        <taxon>Dorylaimia</taxon>
        <taxon>Mermithida</taxon>
        <taxon>Mermithoidea</taxon>
        <taxon>Mermithidae</taxon>
        <taxon>Romanomermis</taxon>
    </lineage>
</organism>
<reference evidence="3" key="1">
    <citation type="submission" date="2022-11" db="UniProtKB">
        <authorList>
            <consortium name="WormBaseParasite"/>
        </authorList>
    </citation>
    <scope>IDENTIFICATION</scope>
</reference>
<dbReference type="Gene3D" id="3.40.50.300">
    <property type="entry name" value="P-loop containing nucleotide triphosphate hydrolases"/>
    <property type="match status" value="1"/>
</dbReference>
<dbReference type="Proteomes" id="UP000887565">
    <property type="component" value="Unplaced"/>
</dbReference>
<dbReference type="InterPro" id="IPR027417">
    <property type="entry name" value="P-loop_NTPase"/>
</dbReference>
<dbReference type="Pfam" id="PF13087">
    <property type="entry name" value="AAA_12"/>
    <property type="match status" value="1"/>
</dbReference>